<reference evidence="2" key="1">
    <citation type="submission" date="2022-06" db="EMBL/GenBank/DDBJ databases">
        <title>Draft genome sequence of Streptomyces sp. RB6PN25 isolated from peat swamp forest in Thailand.</title>
        <authorList>
            <person name="Duangmal K."/>
            <person name="Klaysubun C."/>
        </authorList>
    </citation>
    <scope>NUCLEOTIDE SEQUENCE</scope>
    <source>
        <strain evidence="2">RB6PN25</strain>
    </source>
</reference>
<dbReference type="RefSeq" id="WP_255923033.1">
    <property type="nucleotide sequence ID" value="NZ_JANFNG010000028.1"/>
</dbReference>
<name>A0ABT1Q254_9ACTN</name>
<evidence type="ECO:0000313" key="2">
    <source>
        <dbReference type="EMBL" id="MCQ4083997.1"/>
    </source>
</evidence>
<organism evidence="2 3">
    <name type="scientific">Streptomyces humicola</name>
    <dbReference type="NCBI Taxonomy" id="2953240"/>
    <lineage>
        <taxon>Bacteria</taxon>
        <taxon>Bacillati</taxon>
        <taxon>Actinomycetota</taxon>
        <taxon>Actinomycetes</taxon>
        <taxon>Kitasatosporales</taxon>
        <taxon>Streptomycetaceae</taxon>
        <taxon>Streptomyces</taxon>
    </lineage>
</organism>
<dbReference type="EMBL" id="JANFNG010000028">
    <property type="protein sequence ID" value="MCQ4083997.1"/>
    <property type="molecule type" value="Genomic_DNA"/>
</dbReference>
<gene>
    <name evidence="2" type="ORF">NGB36_26270</name>
</gene>
<sequence length="100" mass="10644">MLLIGPPEAAVAEIEDRRYVALVDLLDDLAGCENDGERVFIVAELATRAAQLALIITGAWLGGGKWLAQAWRARARPDAAPEHSNAPGALRTFGPSRQPG</sequence>
<comment type="caution">
    <text evidence="2">The sequence shown here is derived from an EMBL/GenBank/DDBJ whole genome shotgun (WGS) entry which is preliminary data.</text>
</comment>
<protein>
    <recommendedName>
        <fullName evidence="4">Transposase</fullName>
    </recommendedName>
</protein>
<dbReference type="Proteomes" id="UP001057702">
    <property type="component" value="Unassembled WGS sequence"/>
</dbReference>
<evidence type="ECO:0000313" key="3">
    <source>
        <dbReference type="Proteomes" id="UP001057702"/>
    </source>
</evidence>
<feature type="region of interest" description="Disordered" evidence="1">
    <location>
        <begin position="77"/>
        <end position="100"/>
    </location>
</feature>
<keyword evidence="3" id="KW-1185">Reference proteome</keyword>
<accession>A0ABT1Q254</accession>
<proteinExistence type="predicted"/>
<evidence type="ECO:0000256" key="1">
    <source>
        <dbReference type="SAM" id="MobiDB-lite"/>
    </source>
</evidence>
<evidence type="ECO:0008006" key="4">
    <source>
        <dbReference type="Google" id="ProtNLM"/>
    </source>
</evidence>